<evidence type="ECO:0000313" key="3">
    <source>
        <dbReference type="EMBL" id="TDG67941.1"/>
    </source>
</evidence>
<dbReference type="Pfam" id="PF03703">
    <property type="entry name" value="bPH_2"/>
    <property type="match status" value="1"/>
</dbReference>
<dbReference type="EMBL" id="PUFI01000014">
    <property type="protein sequence ID" value="TDG67941.1"/>
    <property type="molecule type" value="Genomic_DNA"/>
</dbReference>
<dbReference type="InterPro" id="IPR005182">
    <property type="entry name" value="YdbS-like_PH"/>
</dbReference>
<feature type="domain" description="YdbS-like PH" evidence="2">
    <location>
        <begin position="74"/>
        <end position="149"/>
    </location>
</feature>
<evidence type="ECO:0000259" key="2">
    <source>
        <dbReference type="Pfam" id="PF03703"/>
    </source>
</evidence>
<keyword evidence="1" id="KW-0472">Membrane</keyword>
<dbReference type="Proteomes" id="UP000295681">
    <property type="component" value="Unassembled WGS sequence"/>
</dbReference>
<protein>
    <recommendedName>
        <fullName evidence="2">YdbS-like PH domain-containing protein</fullName>
    </recommendedName>
</protein>
<feature type="transmembrane region" description="Helical" evidence="1">
    <location>
        <begin position="51"/>
        <end position="72"/>
    </location>
</feature>
<organism evidence="3 4">
    <name type="scientific">Leuconostoc fallax</name>
    <dbReference type="NCBI Taxonomy" id="1251"/>
    <lineage>
        <taxon>Bacteria</taxon>
        <taxon>Bacillati</taxon>
        <taxon>Bacillota</taxon>
        <taxon>Bacilli</taxon>
        <taxon>Lactobacillales</taxon>
        <taxon>Lactobacillaceae</taxon>
        <taxon>Leuconostoc</taxon>
    </lineage>
</organism>
<keyword evidence="4" id="KW-1185">Reference proteome</keyword>
<name>A0A4R5N829_9LACO</name>
<feature type="transmembrane region" description="Helical" evidence="1">
    <location>
        <begin position="18"/>
        <end position="39"/>
    </location>
</feature>
<gene>
    <name evidence="3" type="ORF">C5L23_000247</name>
</gene>
<evidence type="ECO:0000313" key="4">
    <source>
        <dbReference type="Proteomes" id="UP000295681"/>
    </source>
</evidence>
<reference evidence="3 4" key="1">
    <citation type="journal article" date="2019" name="Appl. Microbiol. Biotechnol.">
        <title>Uncovering carbohydrate metabolism through a genotype-phenotype association study of 56 lactic acid bacteria genomes.</title>
        <authorList>
            <person name="Buron-Moles G."/>
            <person name="Chailyan A."/>
            <person name="Dolejs I."/>
            <person name="Forster J."/>
            <person name="Miks M.H."/>
        </authorList>
    </citation>
    <scope>NUCLEOTIDE SEQUENCE [LARGE SCALE GENOMIC DNA]</scope>
    <source>
        <strain evidence="3 4">ATCC 700006</strain>
    </source>
</reference>
<keyword evidence="1" id="KW-1133">Transmembrane helix</keyword>
<dbReference type="PANTHER" id="PTHR34473:SF2">
    <property type="entry name" value="UPF0699 TRANSMEMBRANE PROTEIN YDBT"/>
    <property type="match status" value="1"/>
</dbReference>
<evidence type="ECO:0000256" key="1">
    <source>
        <dbReference type="SAM" id="Phobius"/>
    </source>
</evidence>
<accession>A0A4R5N829</accession>
<proteinExistence type="predicted"/>
<dbReference type="STRING" id="907931.GCA_000165675_01131"/>
<comment type="caution">
    <text evidence="3">The sequence shown here is derived from an EMBL/GenBank/DDBJ whole genome shotgun (WGS) entry which is preliminary data.</text>
</comment>
<sequence length="164" mass="19036">MDIPTNAQVLPKRVKRVWLLKQLIIMLVIIICLVAAWYFAIKSMPNFWQRWFQIVGGVAVVISVIPMILIPYRYAFNRYLMAAESVDIYQGFLFRKAELIPLNRIQNVRITQGPISRLFHLNNLTIVTAAHNFSINYIDNHTAQNLRQRLINAALQAREVAEDE</sequence>
<dbReference type="AlphaFoldDB" id="A0A4R5N829"/>
<dbReference type="PANTHER" id="PTHR34473">
    <property type="entry name" value="UPF0699 TRANSMEMBRANE PROTEIN YDBS"/>
    <property type="match status" value="1"/>
</dbReference>
<keyword evidence="1" id="KW-0812">Transmembrane</keyword>
<dbReference type="RefSeq" id="WP_010007980.1">
    <property type="nucleotide sequence ID" value="NZ_JAGYGP010000001.1"/>
</dbReference>